<dbReference type="NCBIfam" id="TIGR00229">
    <property type="entry name" value="sensory_box"/>
    <property type="match status" value="1"/>
</dbReference>
<dbReference type="InterPro" id="IPR036097">
    <property type="entry name" value="HisK_dim/P_sf"/>
</dbReference>
<evidence type="ECO:0000256" key="3">
    <source>
        <dbReference type="ARBA" id="ARBA00022553"/>
    </source>
</evidence>
<dbReference type="SUPFAM" id="SSF55785">
    <property type="entry name" value="PYP-like sensor domain (PAS domain)"/>
    <property type="match status" value="1"/>
</dbReference>
<dbReference type="InterPro" id="IPR029016">
    <property type="entry name" value="GAF-like_dom_sf"/>
</dbReference>
<keyword evidence="5" id="KW-0418">Kinase</keyword>
<evidence type="ECO:0000256" key="5">
    <source>
        <dbReference type="ARBA" id="ARBA00022777"/>
    </source>
</evidence>
<dbReference type="InterPro" id="IPR011006">
    <property type="entry name" value="CheY-like_superfamily"/>
</dbReference>
<dbReference type="InterPro" id="IPR001789">
    <property type="entry name" value="Sig_transdc_resp-reg_receiver"/>
</dbReference>
<dbReference type="PANTHER" id="PTHR43547">
    <property type="entry name" value="TWO-COMPONENT HISTIDINE KINASE"/>
    <property type="match status" value="1"/>
</dbReference>
<evidence type="ECO:0000259" key="9">
    <source>
        <dbReference type="PROSITE" id="PS50110"/>
    </source>
</evidence>
<dbReference type="Pfam" id="PF08448">
    <property type="entry name" value="PAS_4"/>
    <property type="match status" value="1"/>
</dbReference>
<dbReference type="SUPFAM" id="SSF52172">
    <property type="entry name" value="CheY-like"/>
    <property type="match status" value="2"/>
</dbReference>
<dbReference type="CDD" id="cd00130">
    <property type="entry name" value="PAS"/>
    <property type="match status" value="1"/>
</dbReference>
<reference evidence="11 12" key="1">
    <citation type="submission" date="2024-03" db="EMBL/GenBank/DDBJ databases">
        <title>Novel species of the genus Variovorax.</title>
        <authorList>
            <person name="Liu Q."/>
            <person name="Xin Y.-H."/>
        </authorList>
    </citation>
    <scope>NUCLEOTIDE SEQUENCE [LARGE SCALE GENOMIC DNA]</scope>
    <source>
        <strain evidence="11 12">KACC 18901</strain>
    </source>
</reference>
<dbReference type="InterPro" id="IPR004358">
    <property type="entry name" value="Sig_transdc_His_kin-like_C"/>
</dbReference>
<dbReference type="PANTHER" id="PTHR43547:SF2">
    <property type="entry name" value="HYBRID SIGNAL TRANSDUCTION HISTIDINE KINASE C"/>
    <property type="match status" value="1"/>
</dbReference>
<organism evidence="11 12">
    <name type="scientific">Variovorax robiniae</name>
    <dbReference type="NCBI Taxonomy" id="1836199"/>
    <lineage>
        <taxon>Bacteria</taxon>
        <taxon>Pseudomonadati</taxon>
        <taxon>Pseudomonadota</taxon>
        <taxon>Betaproteobacteria</taxon>
        <taxon>Burkholderiales</taxon>
        <taxon>Comamonadaceae</taxon>
        <taxon>Variovorax</taxon>
    </lineage>
</organism>
<feature type="domain" description="Histidine kinase" evidence="8">
    <location>
        <begin position="176"/>
        <end position="394"/>
    </location>
</feature>
<dbReference type="SMART" id="SM00448">
    <property type="entry name" value="REC"/>
    <property type="match status" value="2"/>
</dbReference>
<name>A0ABU8X109_9BURK</name>
<dbReference type="RefSeq" id="WP_340333573.1">
    <property type="nucleotide sequence ID" value="NZ_JBBKZS010000001.1"/>
</dbReference>
<dbReference type="InterPro" id="IPR000014">
    <property type="entry name" value="PAS"/>
</dbReference>
<dbReference type="Gene3D" id="3.30.450.40">
    <property type="match status" value="1"/>
</dbReference>
<feature type="modified residue" description="4-aspartylphosphate" evidence="6">
    <location>
        <position position="1107"/>
    </location>
</feature>
<evidence type="ECO:0000256" key="2">
    <source>
        <dbReference type="ARBA" id="ARBA00012438"/>
    </source>
</evidence>
<dbReference type="CDD" id="cd16922">
    <property type="entry name" value="HATPase_EvgS-ArcB-TorS-like"/>
    <property type="match status" value="1"/>
</dbReference>
<dbReference type="PROSITE" id="PS50110">
    <property type="entry name" value="RESPONSE_REGULATORY"/>
    <property type="match status" value="2"/>
</dbReference>
<evidence type="ECO:0000313" key="11">
    <source>
        <dbReference type="EMBL" id="MEJ8853485.1"/>
    </source>
</evidence>
<dbReference type="SMART" id="SM00065">
    <property type="entry name" value="GAF"/>
    <property type="match status" value="1"/>
</dbReference>
<dbReference type="EMBL" id="JBBKZS010000001">
    <property type="protein sequence ID" value="MEJ8853485.1"/>
    <property type="molecule type" value="Genomic_DNA"/>
</dbReference>
<dbReference type="PRINTS" id="PR00344">
    <property type="entry name" value="BCTRLSENSOR"/>
</dbReference>
<dbReference type="InterPro" id="IPR036890">
    <property type="entry name" value="HATPase_C_sf"/>
</dbReference>
<evidence type="ECO:0000256" key="6">
    <source>
        <dbReference type="PROSITE-ProRule" id="PRU00169"/>
    </source>
</evidence>
<feature type="modified residue" description="4-aspartylphosphate" evidence="6">
    <location>
        <position position="500"/>
    </location>
</feature>
<evidence type="ECO:0000256" key="1">
    <source>
        <dbReference type="ARBA" id="ARBA00000085"/>
    </source>
</evidence>
<dbReference type="InterPro" id="IPR035965">
    <property type="entry name" value="PAS-like_dom_sf"/>
</dbReference>
<dbReference type="Gene3D" id="1.10.287.130">
    <property type="match status" value="2"/>
</dbReference>
<dbReference type="Gene3D" id="3.40.50.2300">
    <property type="match status" value="2"/>
</dbReference>
<feature type="coiled-coil region" evidence="7">
    <location>
        <begin position="756"/>
        <end position="794"/>
    </location>
</feature>
<dbReference type="Pfam" id="PF00512">
    <property type="entry name" value="HisKA"/>
    <property type="match status" value="2"/>
</dbReference>
<dbReference type="SMART" id="SM00091">
    <property type="entry name" value="PAS"/>
    <property type="match status" value="1"/>
</dbReference>
<gene>
    <name evidence="11" type="ORF">WKW79_02835</name>
</gene>
<dbReference type="InterPro" id="IPR005467">
    <property type="entry name" value="His_kinase_dom"/>
</dbReference>
<accession>A0ABU8X109</accession>
<keyword evidence="7" id="KW-0175">Coiled coil</keyword>
<dbReference type="Pfam" id="PF13185">
    <property type="entry name" value="GAF_2"/>
    <property type="match status" value="1"/>
</dbReference>
<dbReference type="SUPFAM" id="SSF47384">
    <property type="entry name" value="Homodimeric domain of signal transducing histidine kinase"/>
    <property type="match status" value="2"/>
</dbReference>
<dbReference type="InterPro" id="IPR013656">
    <property type="entry name" value="PAS_4"/>
</dbReference>
<dbReference type="SUPFAM" id="SSF55781">
    <property type="entry name" value="GAF domain-like"/>
    <property type="match status" value="1"/>
</dbReference>
<sequence>MTINPSMAAHLVNVRDTQLQAGDTRELYRQKIARITLDSMVQFVGLLDAQGTVLEINQVALDGVGIKLSDVEGKPFWTTFWWQVRDEGATLRASIERAAQGEFVRWDAEIYGRASGTETIIIDASLSPVTDDTGKVVFITAEGRDITEKKAQEREIARQREELARLDEVKTRFFANISHEFRTPLTLMLGPLEDALLDGDEPLSARQRERVEIAARNGLRLQKLVNTLLDFSRVEAGRIQAAYQPVDLPALTRDLASSFRSACEKAGLALAIHAPPLSQLVHVDREMWEKIVLNLLSNAFKFTLEGGITVDMREAEGQAVLRVSDTGIGISADELPRIFDRFHRVEGAQGRTHEGTGIGLALVKELVELHKGTVSVESEPGRGTRFVVRVPFGSAHLPQDRLDAPRTQASTATRAEAFVSEALRWLPEDIDATSGREAPPPVPDEAAATHPHILLADDNADMRDYLRRLLSPHYELTCTANGEDAYQAARRQRPDLVLTDVMMPRADGFELLRMLRGDPELRTVPVVVLSARAGEEAKVEGLRRGADDYLVKPFSARELLARVAANIELSVTRLQGSRLMEEEARSLELLNQVGTAVAAELNLERAVQVVTDAATALTGAAFGAFFYNLLDEDGGSYTLYALSGAPREAFSRFPMPRNTAVFAPTFNGEGIVRSDDILLDTRYGKNHPHFGMPKGHLPVRSYLAAPVVSRSGEVLGGLFFGHPEPGIFTARSERLLVGIAAQAAIAIDNARLFQAAEREVAERRRAEAALQSLNATLEQRVLDEVDERTRAEEQLRQVQKMEAVGQLTGGIAHDFNNMLAVIMGSLNLLQRKLAKEETDVDRFVDAAIDGTRRAAALTNRLLAFSRQQSLAPEPVDTNALVTGMSDMLTRTLGEQVSVETVLGADVGTVMADRAQLENALLNLCVNARDAMPDGGTLSIETSRAVIDEADAKEYAIPAGEYVLIAATDTGIGMTPEVMARAFDPFFTTKGVGKGTGLGLSQVYGFVRQSGGHVKVYSEPRMGTVVRIYLPRHLGDAVPAVAPVAQRAQAHRGTPGEVVMVVEDEQRLRNVSVEALGELGYTVIEAASPHDALRMMDEGRAISLLFTDMVMPEMSGRELAERARERAPGLKVLFTTGYTRNTTLRNGGLGADTRLLSKPFSVDELALKVRQALDS</sequence>
<keyword evidence="12" id="KW-1185">Reference proteome</keyword>
<evidence type="ECO:0000256" key="4">
    <source>
        <dbReference type="ARBA" id="ARBA00022679"/>
    </source>
</evidence>
<dbReference type="Proteomes" id="UP001367030">
    <property type="component" value="Unassembled WGS sequence"/>
</dbReference>
<dbReference type="InterPro" id="IPR003018">
    <property type="entry name" value="GAF"/>
</dbReference>
<dbReference type="SUPFAM" id="SSF55874">
    <property type="entry name" value="ATPase domain of HSP90 chaperone/DNA topoisomerase II/histidine kinase"/>
    <property type="match status" value="2"/>
</dbReference>
<protein>
    <recommendedName>
        <fullName evidence="2">histidine kinase</fullName>
        <ecNumber evidence="2">2.7.13.3</ecNumber>
    </recommendedName>
</protein>
<dbReference type="Gene3D" id="3.30.565.10">
    <property type="entry name" value="Histidine kinase-like ATPase, C-terminal domain"/>
    <property type="match status" value="2"/>
</dbReference>
<dbReference type="GO" id="GO:0005524">
    <property type="term" value="F:ATP binding"/>
    <property type="evidence" value="ECO:0007669"/>
    <property type="project" value="UniProtKB-KW"/>
</dbReference>
<comment type="caution">
    <text evidence="11">The sequence shown here is derived from an EMBL/GenBank/DDBJ whole genome shotgun (WGS) entry which is preliminary data.</text>
</comment>
<dbReference type="Pfam" id="PF00072">
    <property type="entry name" value="Response_reg"/>
    <property type="match status" value="2"/>
</dbReference>
<dbReference type="Pfam" id="PF02518">
    <property type="entry name" value="HATPase_c"/>
    <property type="match status" value="2"/>
</dbReference>
<dbReference type="EC" id="2.7.13.3" evidence="2"/>
<keyword evidence="3 6" id="KW-0597">Phosphoprotein</keyword>
<dbReference type="SMART" id="SM00388">
    <property type="entry name" value="HisKA"/>
    <property type="match status" value="2"/>
</dbReference>
<evidence type="ECO:0000313" key="12">
    <source>
        <dbReference type="Proteomes" id="UP001367030"/>
    </source>
</evidence>
<keyword evidence="11" id="KW-0067">ATP-binding</keyword>
<dbReference type="InterPro" id="IPR003661">
    <property type="entry name" value="HisK_dim/P_dom"/>
</dbReference>
<evidence type="ECO:0000256" key="7">
    <source>
        <dbReference type="SAM" id="Coils"/>
    </source>
</evidence>
<keyword evidence="11" id="KW-0547">Nucleotide-binding</keyword>
<dbReference type="InterPro" id="IPR000700">
    <property type="entry name" value="PAS-assoc_C"/>
</dbReference>
<dbReference type="Gene3D" id="3.30.450.20">
    <property type="entry name" value="PAS domain"/>
    <property type="match status" value="1"/>
</dbReference>
<dbReference type="PROSITE" id="PS50113">
    <property type="entry name" value="PAC"/>
    <property type="match status" value="1"/>
</dbReference>
<evidence type="ECO:0000259" key="10">
    <source>
        <dbReference type="PROSITE" id="PS50113"/>
    </source>
</evidence>
<dbReference type="PROSITE" id="PS50109">
    <property type="entry name" value="HIS_KIN"/>
    <property type="match status" value="2"/>
</dbReference>
<feature type="domain" description="Response regulatory" evidence="9">
    <location>
        <begin position="452"/>
        <end position="567"/>
    </location>
</feature>
<feature type="domain" description="Histidine kinase" evidence="8">
    <location>
        <begin position="810"/>
        <end position="1033"/>
    </location>
</feature>
<dbReference type="InterPro" id="IPR003594">
    <property type="entry name" value="HATPase_dom"/>
</dbReference>
<evidence type="ECO:0000259" key="8">
    <source>
        <dbReference type="PROSITE" id="PS50109"/>
    </source>
</evidence>
<feature type="domain" description="Response regulatory" evidence="9">
    <location>
        <begin position="1057"/>
        <end position="1172"/>
    </location>
</feature>
<comment type="catalytic activity">
    <reaction evidence="1">
        <text>ATP + protein L-histidine = ADP + protein N-phospho-L-histidine.</text>
        <dbReference type="EC" id="2.7.13.3"/>
    </reaction>
</comment>
<dbReference type="SMART" id="SM00387">
    <property type="entry name" value="HATPase_c"/>
    <property type="match status" value="2"/>
</dbReference>
<dbReference type="CDD" id="cd00082">
    <property type="entry name" value="HisKA"/>
    <property type="match status" value="2"/>
</dbReference>
<dbReference type="CDD" id="cd17574">
    <property type="entry name" value="REC_OmpR"/>
    <property type="match status" value="1"/>
</dbReference>
<proteinExistence type="predicted"/>
<feature type="domain" description="PAC" evidence="10">
    <location>
        <begin position="104"/>
        <end position="158"/>
    </location>
</feature>
<keyword evidence="4" id="KW-0808">Transferase</keyword>